<dbReference type="RefSeq" id="WP_339575385.1">
    <property type="nucleotide sequence ID" value="NZ_JBBIAA010000014.1"/>
</dbReference>
<evidence type="ECO:0000313" key="3">
    <source>
        <dbReference type="Proteomes" id="UP001387100"/>
    </source>
</evidence>
<proteinExistence type="predicted"/>
<comment type="caution">
    <text evidence="2">The sequence shown here is derived from an EMBL/GenBank/DDBJ whole genome shotgun (WGS) entry which is preliminary data.</text>
</comment>
<sequence length="304" mass="30862">MRCYLGVDGGGTKTAFALVGEDGRLLARHEARSSYYLGTGVDLVGEVLAEGVGAVCAAAGVRAQDVTRAFFGLPAYGEVSADVPALDAAPAAVLGHDRYDCDNDMVAGWAGSLGGADGINVVAGTGSMTYGERDGVGVRVGGWGEAFGDEGSAHWVAVRGLQLASRQADGRAGPGPMLDVLVEHLGLDAPLDLVDVVLNRWGAERGRVASLAPVVVRAARAGDRSAASVLEAAADELVLLVTTTAARLGRPEEGADGWGAGGASVPVSCSGGLFRAREVLDGLRAGLRSAAGGFELRRPQLSPV</sequence>
<accession>A0ABU8RLP7</accession>
<dbReference type="Pfam" id="PF01869">
    <property type="entry name" value="BcrAD_BadFG"/>
    <property type="match status" value="1"/>
</dbReference>
<dbReference type="Gene3D" id="3.30.420.40">
    <property type="match status" value="2"/>
</dbReference>
<evidence type="ECO:0000313" key="2">
    <source>
        <dbReference type="EMBL" id="MEJ5946001.1"/>
    </source>
</evidence>
<gene>
    <name evidence="2" type="ORF">WDZ17_11935</name>
</gene>
<reference evidence="2 3" key="1">
    <citation type="journal article" date="2017" name="Int. J. Syst. Evol. Microbiol.">
        <title>Pseudokineococcus basanitobsidens sp. nov., isolated from volcanic rock.</title>
        <authorList>
            <person name="Lee D.W."/>
            <person name="Park M.Y."/>
            <person name="Kim J.J."/>
            <person name="Kim B.S."/>
        </authorList>
    </citation>
    <scope>NUCLEOTIDE SEQUENCE [LARGE SCALE GENOMIC DNA]</scope>
    <source>
        <strain evidence="2 3">DSM 103726</strain>
    </source>
</reference>
<dbReference type="CDD" id="cd24007">
    <property type="entry name" value="ASKHA_NBD_eukNAGK-like"/>
    <property type="match status" value="1"/>
</dbReference>
<feature type="domain" description="ATPase BadF/BadG/BcrA/BcrD type" evidence="1">
    <location>
        <begin position="5"/>
        <end position="298"/>
    </location>
</feature>
<dbReference type="EMBL" id="JBBIAA010000014">
    <property type="protein sequence ID" value="MEJ5946001.1"/>
    <property type="molecule type" value="Genomic_DNA"/>
</dbReference>
<evidence type="ECO:0000259" key="1">
    <source>
        <dbReference type="Pfam" id="PF01869"/>
    </source>
</evidence>
<dbReference type="PANTHER" id="PTHR12862:SF0">
    <property type="entry name" value="N-ACETYL-D-GLUCOSAMINE KINASE"/>
    <property type="match status" value="1"/>
</dbReference>
<protein>
    <submittedName>
        <fullName evidence="2">BadF/BadG/BcrA/BcrD ATPase family protein</fullName>
    </submittedName>
</protein>
<keyword evidence="3" id="KW-1185">Reference proteome</keyword>
<dbReference type="PANTHER" id="PTHR12862">
    <property type="entry name" value="BADF TYPE ATPASE DOMAIN-CONTAINING PROTEIN"/>
    <property type="match status" value="1"/>
</dbReference>
<name>A0ABU8RLP7_9ACTN</name>
<dbReference type="SUPFAM" id="SSF53067">
    <property type="entry name" value="Actin-like ATPase domain"/>
    <property type="match status" value="2"/>
</dbReference>
<dbReference type="InterPro" id="IPR002731">
    <property type="entry name" value="ATPase_BadF"/>
</dbReference>
<feature type="non-terminal residue" evidence="2">
    <location>
        <position position="304"/>
    </location>
</feature>
<organism evidence="2 3">
    <name type="scientific">Pseudokineococcus basanitobsidens</name>
    <dbReference type="NCBI Taxonomy" id="1926649"/>
    <lineage>
        <taxon>Bacteria</taxon>
        <taxon>Bacillati</taxon>
        <taxon>Actinomycetota</taxon>
        <taxon>Actinomycetes</taxon>
        <taxon>Kineosporiales</taxon>
        <taxon>Kineosporiaceae</taxon>
        <taxon>Pseudokineococcus</taxon>
    </lineage>
</organism>
<dbReference type="Proteomes" id="UP001387100">
    <property type="component" value="Unassembled WGS sequence"/>
</dbReference>
<dbReference type="InterPro" id="IPR039758">
    <property type="entry name" value="NAGK-like"/>
</dbReference>
<dbReference type="InterPro" id="IPR043129">
    <property type="entry name" value="ATPase_NBD"/>
</dbReference>